<evidence type="ECO:0000313" key="11">
    <source>
        <dbReference type="Proteomes" id="UP000245680"/>
    </source>
</evidence>
<feature type="active site" description="Charge relay system" evidence="6">
    <location>
        <position position="345"/>
    </location>
</feature>
<keyword evidence="3 8" id="KW-0732">Signal</keyword>
<organism evidence="10 11">
    <name type="scientific">Meridianimarinicoccus roseus</name>
    <dbReference type="NCBI Taxonomy" id="2072018"/>
    <lineage>
        <taxon>Bacteria</taxon>
        <taxon>Pseudomonadati</taxon>
        <taxon>Pseudomonadota</taxon>
        <taxon>Alphaproteobacteria</taxon>
        <taxon>Rhodobacterales</taxon>
        <taxon>Paracoccaceae</taxon>
        <taxon>Meridianimarinicoccus</taxon>
    </lineage>
</organism>
<evidence type="ECO:0000256" key="7">
    <source>
        <dbReference type="SAM" id="MobiDB-lite"/>
    </source>
</evidence>
<dbReference type="EMBL" id="QGKU01000034">
    <property type="protein sequence ID" value="PWR02539.1"/>
    <property type="molecule type" value="Genomic_DNA"/>
</dbReference>
<feature type="region of interest" description="Disordered" evidence="7">
    <location>
        <begin position="33"/>
        <end position="56"/>
    </location>
</feature>
<evidence type="ECO:0000256" key="5">
    <source>
        <dbReference type="ARBA" id="ARBA00022825"/>
    </source>
</evidence>
<dbReference type="PROSITE" id="PS00137">
    <property type="entry name" value="SUBTILASE_HIS"/>
    <property type="match status" value="1"/>
</dbReference>
<dbReference type="InterPro" id="IPR022398">
    <property type="entry name" value="Peptidase_S8_His-AS"/>
</dbReference>
<evidence type="ECO:0000256" key="1">
    <source>
        <dbReference type="ARBA" id="ARBA00011073"/>
    </source>
</evidence>
<dbReference type="Gene3D" id="3.40.50.200">
    <property type="entry name" value="Peptidase S8/S53 domain"/>
    <property type="match status" value="1"/>
</dbReference>
<dbReference type="PROSITE" id="PS51892">
    <property type="entry name" value="SUBTILASE"/>
    <property type="match status" value="1"/>
</dbReference>
<dbReference type="PANTHER" id="PTHR43806:SF11">
    <property type="entry name" value="CEREVISIN-RELATED"/>
    <property type="match status" value="1"/>
</dbReference>
<dbReference type="SUPFAM" id="SSF52743">
    <property type="entry name" value="Subtilisin-like"/>
    <property type="match status" value="1"/>
</dbReference>
<feature type="active site" description="Charge relay system" evidence="6">
    <location>
        <position position="160"/>
    </location>
</feature>
<feature type="compositionally biased region" description="Polar residues" evidence="7">
    <location>
        <begin position="33"/>
        <end position="46"/>
    </location>
</feature>
<name>A0A2V2LJL7_9RHOB</name>
<dbReference type="AlphaFoldDB" id="A0A2V2LJL7"/>
<gene>
    <name evidence="10" type="ORF">DKT77_11475</name>
</gene>
<dbReference type="InterPro" id="IPR050131">
    <property type="entry name" value="Peptidase_S8_subtilisin-like"/>
</dbReference>
<feature type="active site" description="Charge relay system" evidence="6">
    <location>
        <position position="133"/>
    </location>
</feature>
<dbReference type="InterPro" id="IPR015500">
    <property type="entry name" value="Peptidase_S8_subtilisin-rel"/>
</dbReference>
<dbReference type="Proteomes" id="UP000245680">
    <property type="component" value="Unassembled WGS sequence"/>
</dbReference>
<feature type="signal peptide" evidence="8">
    <location>
        <begin position="1"/>
        <end position="37"/>
    </location>
</feature>
<dbReference type="PRINTS" id="PR00723">
    <property type="entry name" value="SUBTILISIN"/>
</dbReference>
<dbReference type="InterPro" id="IPR036852">
    <property type="entry name" value="Peptidase_S8/S53_dom_sf"/>
</dbReference>
<evidence type="ECO:0000256" key="2">
    <source>
        <dbReference type="ARBA" id="ARBA00022670"/>
    </source>
</evidence>
<evidence type="ECO:0000259" key="9">
    <source>
        <dbReference type="Pfam" id="PF00082"/>
    </source>
</evidence>
<sequence length="766" mass="79208">MRNPEDRRSAIGSGLRIGAAAAALSLLAACQPGSESAATDPDTQPAPTVPEAPPRTSPLASAFYVTEFSPADVRAAREAARFAIQTLSVDYSFTGNPLLTGVTILQNAFEAARVEYAHSVGLTGAGQIVAINDSTVDFGHVEFAGKRLSVSGDPTTDVLHGTAVASVLLGTAEAGEMMGVAPGAELHVGQLDFTTGVTFRAIAERFDAARNIGAIASSNSWNLVGRTYAASDYTRYLTGDRAVLLAALRNFAQSGVIVFGVQNDFAATSVNELNGLPIAFPDLQPSWIAGMSAVPYMQDGRILSAQRQSAPCNEAAPFCLAANGTVWAANAARGQTGYSVFSGTSFVAPQIAGAIAILAEAFPHLTAQQLRDRLLVTADNSWFTPEAWVEFEEGLVHGYNSEFGHGFIDLRAALLPIGQVAVPLEGAAAQPITVPIVVSGGASGDAITRALAAQGIMVTDTLGGAFTAPAAGLTAQLPRIEDTADQLYRAMELDQQAALVARHAALSGAASALVPGAAELMPAHSGAADFAQLDPVDIPFALAGDGPNAATRSGWVMRAYAPRSDDDSASTGLALLHRRDTGPVGLEFGLEMTRAEGSMLGIYVPGAVEQMHTDTLSVGAGLGWRVTPNLGLRARAEWGIADGPGAGVIDDFDAVRFTTYEIGLDTRGLLARDDALSLSLRAPLAIASGTADLRLATGIAPGGAVSFGTVPVGLAPEDRQIDLAVDYLAPLGAATSLGFGLRHSWNHGHIAGETALNAVAVLQHRF</sequence>
<feature type="compositionally biased region" description="Pro residues" evidence="7">
    <location>
        <begin position="47"/>
        <end position="56"/>
    </location>
</feature>
<keyword evidence="2 6" id="KW-0645">Protease</keyword>
<dbReference type="OrthoDB" id="5405281at2"/>
<accession>A0A2V2LJL7</accession>
<comment type="similarity">
    <text evidence="1 6">Belongs to the peptidase S8 family.</text>
</comment>
<dbReference type="PROSITE" id="PS51257">
    <property type="entry name" value="PROKAR_LIPOPROTEIN"/>
    <property type="match status" value="1"/>
</dbReference>
<dbReference type="GO" id="GO:0004252">
    <property type="term" value="F:serine-type endopeptidase activity"/>
    <property type="evidence" value="ECO:0007669"/>
    <property type="project" value="UniProtKB-UniRule"/>
</dbReference>
<keyword evidence="4 6" id="KW-0378">Hydrolase</keyword>
<reference evidence="10 11" key="1">
    <citation type="submission" date="2018-05" db="EMBL/GenBank/DDBJ databases">
        <title>Rhodobacteraceae gen. nov., sp. nov. isolated from sea water.</title>
        <authorList>
            <person name="Ren Y."/>
        </authorList>
    </citation>
    <scope>NUCLEOTIDE SEQUENCE [LARGE SCALE GENOMIC DNA]</scope>
    <source>
        <strain evidence="10 11">TG-679</strain>
    </source>
</reference>
<evidence type="ECO:0000256" key="8">
    <source>
        <dbReference type="SAM" id="SignalP"/>
    </source>
</evidence>
<evidence type="ECO:0000256" key="6">
    <source>
        <dbReference type="PROSITE-ProRule" id="PRU01240"/>
    </source>
</evidence>
<comment type="caution">
    <text evidence="10">The sequence shown here is derived from an EMBL/GenBank/DDBJ whole genome shotgun (WGS) entry which is preliminary data.</text>
</comment>
<dbReference type="RefSeq" id="WP_109811853.1">
    <property type="nucleotide sequence ID" value="NZ_QGKU01000034.1"/>
</dbReference>
<dbReference type="Pfam" id="PF00082">
    <property type="entry name" value="Peptidase_S8"/>
    <property type="match status" value="1"/>
</dbReference>
<protein>
    <recommendedName>
        <fullName evidence="9">Peptidase S8/S53 domain-containing protein</fullName>
    </recommendedName>
</protein>
<keyword evidence="11" id="KW-1185">Reference proteome</keyword>
<dbReference type="GO" id="GO:0006508">
    <property type="term" value="P:proteolysis"/>
    <property type="evidence" value="ECO:0007669"/>
    <property type="project" value="UniProtKB-KW"/>
</dbReference>
<evidence type="ECO:0000256" key="4">
    <source>
        <dbReference type="ARBA" id="ARBA00022801"/>
    </source>
</evidence>
<dbReference type="PANTHER" id="PTHR43806">
    <property type="entry name" value="PEPTIDASE S8"/>
    <property type="match status" value="1"/>
</dbReference>
<dbReference type="CDD" id="cd04848">
    <property type="entry name" value="Peptidases_S8_Autotransporter_serine_protease_like"/>
    <property type="match status" value="1"/>
</dbReference>
<dbReference type="GO" id="GO:0005615">
    <property type="term" value="C:extracellular space"/>
    <property type="evidence" value="ECO:0007669"/>
    <property type="project" value="TreeGrafter"/>
</dbReference>
<feature type="domain" description="Peptidase S8/S53" evidence="9">
    <location>
        <begin position="124"/>
        <end position="406"/>
    </location>
</feature>
<feature type="chain" id="PRO_5015885000" description="Peptidase S8/S53 domain-containing protein" evidence="8">
    <location>
        <begin position="38"/>
        <end position="766"/>
    </location>
</feature>
<dbReference type="InterPro" id="IPR000209">
    <property type="entry name" value="Peptidase_S8/S53_dom"/>
</dbReference>
<proteinExistence type="inferred from homology"/>
<evidence type="ECO:0000256" key="3">
    <source>
        <dbReference type="ARBA" id="ARBA00022729"/>
    </source>
</evidence>
<keyword evidence="5 6" id="KW-0720">Serine protease</keyword>
<dbReference type="InterPro" id="IPR034061">
    <property type="entry name" value="Peptidases_S8_Autotransporter"/>
</dbReference>
<evidence type="ECO:0000313" key="10">
    <source>
        <dbReference type="EMBL" id="PWR02539.1"/>
    </source>
</evidence>